<evidence type="ECO:0000256" key="1">
    <source>
        <dbReference type="ARBA" id="ARBA00004651"/>
    </source>
</evidence>
<proteinExistence type="predicted"/>
<dbReference type="InterPro" id="IPR011701">
    <property type="entry name" value="MFS"/>
</dbReference>
<dbReference type="AlphaFoldDB" id="A0A540WG98"/>
<feature type="transmembrane region" description="Helical" evidence="5">
    <location>
        <begin position="121"/>
        <end position="141"/>
    </location>
</feature>
<accession>A0A540WG98</accession>
<keyword evidence="2 5" id="KW-0812">Transmembrane</keyword>
<dbReference type="EMBL" id="VIGB01000001">
    <property type="protein sequence ID" value="TQF08051.1"/>
    <property type="molecule type" value="Genomic_DNA"/>
</dbReference>
<feature type="transmembrane region" description="Helical" evidence="5">
    <location>
        <begin position="355"/>
        <end position="375"/>
    </location>
</feature>
<protein>
    <submittedName>
        <fullName evidence="7">MFS transporter</fullName>
    </submittedName>
</protein>
<evidence type="ECO:0000256" key="5">
    <source>
        <dbReference type="SAM" id="Phobius"/>
    </source>
</evidence>
<keyword evidence="3 5" id="KW-1133">Transmembrane helix</keyword>
<dbReference type="InterPro" id="IPR020846">
    <property type="entry name" value="MFS_dom"/>
</dbReference>
<dbReference type="RefSeq" id="WP_141631712.1">
    <property type="nucleotide sequence ID" value="NZ_VIGB01000001.1"/>
</dbReference>
<dbReference type="Gene3D" id="1.20.1250.20">
    <property type="entry name" value="MFS general substrate transporter like domains"/>
    <property type="match status" value="1"/>
</dbReference>
<keyword evidence="4 5" id="KW-0472">Membrane</keyword>
<dbReference type="InterPro" id="IPR036259">
    <property type="entry name" value="MFS_trans_sf"/>
</dbReference>
<dbReference type="CDD" id="cd17324">
    <property type="entry name" value="MFS_NepI_like"/>
    <property type="match status" value="1"/>
</dbReference>
<reference evidence="7 8" key="1">
    <citation type="submission" date="2019-06" db="EMBL/GenBank/DDBJ databases">
        <title>Description of Kitasatospora acidophila sp. nov. isolated from pine grove soil, and reclassification of Streptomyces novaecaesareae to Kitasatospora novaeceasareae comb. nov.</title>
        <authorList>
            <person name="Kim M.J."/>
        </authorList>
    </citation>
    <scope>NUCLEOTIDE SEQUENCE [LARGE SCALE GENOMIC DNA]</scope>
    <source>
        <strain evidence="7 8">MMS16-CNU292</strain>
    </source>
</reference>
<dbReference type="Pfam" id="PF07690">
    <property type="entry name" value="MFS_1"/>
    <property type="match status" value="1"/>
</dbReference>
<feature type="transmembrane region" description="Helical" evidence="5">
    <location>
        <begin position="24"/>
        <end position="42"/>
    </location>
</feature>
<feature type="transmembrane region" description="Helical" evidence="5">
    <location>
        <begin position="291"/>
        <end position="309"/>
    </location>
</feature>
<dbReference type="Proteomes" id="UP000319103">
    <property type="component" value="Unassembled WGS sequence"/>
</dbReference>
<dbReference type="GO" id="GO:0005886">
    <property type="term" value="C:plasma membrane"/>
    <property type="evidence" value="ECO:0007669"/>
    <property type="project" value="UniProtKB-SubCell"/>
</dbReference>
<organism evidence="7 8">
    <name type="scientific">Kitasatospora acidiphila</name>
    <dbReference type="NCBI Taxonomy" id="2567942"/>
    <lineage>
        <taxon>Bacteria</taxon>
        <taxon>Bacillati</taxon>
        <taxon>Actinomycetota</taxon>
        <taxon>Actinomycetes</taxon>
        <taxon>Kitasatosporales</taxon>
        <taxon>Streptomycetaceae</taxon>
        <taxon>Kitasatospora</taxon>
    </lineage>
</organism>
<evidence type="ECO:0000313" key="7">
    <source>
        <dbReference type="EMBL" id="TQF08051.1"/>
    </source>
</evidence>
<feature type="transmembrane region" description="Helical" evidence="5">
    <location>
        <begin position="148"/>
        <end position="167"/>
    </location>
</feature>
<evidence type="ECO:0000256" key="3">
    <source>
        <dbReference type="ARBA" id="ARBA00022989"/>
    </source>
</evidence>
<evidence type="ECO:0000256" key="2">
    <source>
        <dbReference type="ARBA" id="ARBA00022692"/>
    </source>
</evidence>
<dbReference type="PANTHER" id="PTHR42910">
    <property type="entry name" value="TRANSPORTER SCO4007-RELATED"/>
    <property type="match status" value="1"/>
</dbReference>
<feature type="transmembrane region" description="Helical" evidence="5">
    <location>
        <begin position="173"/>
        <end position="194"/>
    </location>
</feature>
<feature type="domain" description="Major facilitator superfamily (MFS) profile" evidence="6">
    <location>
        <begin position="25"/>
        <end position="404"/>
    </location>
</feature>
<dbReference type="SUPFAM" id="SSF103473">
    <property type="entry name" value="MFS general substrate transporter"/>
    <property type="match status" value="1"/>
</dbReference>
<dbReference type="OrthoDB" id="9815356at2"/>
<feature type="transmembrane region" description="Helical" evidence="5">
    <location>
        <begin position="315"/>
        <end position="343"/>
    </location>
</feature>
<keyword evidence="8" id="KW-1185">Reference proteome</keyword>
<dbReference type="PROSITE" id="PS50850">
    <property type="entry name" value="MFS"/>
    <property type="match status" value="1"/>
</dbReference>
<gene>
    <name evidence="7" type="ORF">E6W39_00410</name>
</gene>
<feature type="transmembrane region" description="Helical" evidence="5">
    <location>
        <begin position="231"/>
        <end position="252"/>
    </location>
</feature>
<comment type="caution">
    <text evidence="7">The sequence shown here is derived from an EMBL/GenBank/DDBJ whole genome shotgun (WGS) entry which is preliminary data.</text>
</comment>
<feature type="transmembrane region" description="Helical" evidence="5">
    <location>
        <begin position="92"/>
        <end position="115"/>
    </location>
</feature>
<evidence type="ECO:0000256" key="4">
    <source>
        <dbReference type="ARBA" id="ARBA00023136"/>
    </source>
</evidence>
<feature type="transmembrane region" description="Helical" evidence="5">
    <location>
        <begin position="381"/>
        <end position="400"/>
    </location>
</feature>
<feature type="transmembrane region" description="Helical" evidence="5">
    <location>
        <begin position="62"/>
        <end position="80"/>
    </location>
</feature>
<sequence length="405" mass="41110">MAAVMTAVLPKTAAPAERTGAPRWLVRLLAVACGLTAANLYYCQPLLPRIAHAFKASPASAGALVTTTQLGYALGLVLLVPLGDIARRRRLVCLLLGGEAAALLLSAAAPTLWVLLPAGTAVGLGASAVQILMPYAATIAAEQERGRVTATLLSGLLLGVLLSRSVAGLLGDALGWRAVFLCAAVATSALAVLLSRVLVESAPEVAIGYRAQLKATFALAATEPLLRRRSLIGACVFGGFGVFWATVAFLLTGAPYHFGQSGIGAFALLGAAGAIASKLVGRAADAGAQRWLTGALLALGAASFGAIWLGGQSLVWLVVGVLVMDAAVHGTHLLNMSVVYGLVDAARSRIASVYMTSYFLGGAAGSAIGTTAYRLGGWPGVAAAGAVFMAVGLLAWAGGLRRERG</sequence>
<evidence type="ECO:0000259" key="6">
    <source>
        <dbReference type="PROSITE" id="PS50850"/>
    </source>
</evidence>
<evidence type="ECO:0000313" key="8">
    <source>
        <dbReference type="Proteomes" id="UP000319103"/>
    </source>
</evidence>
<dbReference type="PANTHER" id="PTHR42910:SF1">
    <property type="entry name" value="MAJOR FACILITATOR SUPERFAMILY (MFS) PROFILE DOMAIN-CONTAINING PROTEIN"/>
    <property type="match status" value="1"/>
</dbReference>
<dbReference type="GO" id="GO:0022857">
    <property type="term" value="F:transmembrane transporter activity"/>
    <property type="evidence" value="ECO:0007669"/>
    <property type="project" value="InterPro"/>
</dbReference>
<feature type="transmembrane region" description="Helical" evidence="5">
    <location>
        <begin position="258"/>
        <end position="279"/>
    </location>
</feature>
<name>A0A540WG98_9ACTN</name>
<comment type="subcellular location">
    <subcellularLocation>
        <location evidence="1">Cell membrane</location>
        <topology evidence="1">Multi-pass membrane protein</topology>
    </subcellularLocation>
</comment>